<dbReference type="SUPFAM" id="SSF53850">
    <property type="entry name" value="Periplasmic binding protein-like II"/>
    <property type="match status" value="1"/>
</dbReference>
<dbReference type="SMART" id="SM00062">
    <property type="entry name" value="PBPb"/>
    <property type="match status" value="1"/>
</dbReference>
<dbReference type="Gene3D" id="1.10.3720.10">
    <property type="entry name" value="MetI-like"/>
    <property type="match status" value="1"/>
</dbReference>
<dbReference type="InterPro" id="IPR035906">
    <property type="entry name" value="MetI-like_sf"/>
</dbReference>
<dbReference type="Pfam" id="PF00497">
    <property type="entry name" value="SBP_bac_3"/>
    <property type="match status" value="1"/>
</dbReference>
<evidence type="ECO:0000256" key="3">
    <source>
        <dbReference type="ARBA" id="ARBA00022475"/>
    </source>
</evidence>
<evidence type="ECO:0000256" key="4">
    <source>
        <dbReference type="ARBA" id="ARBA00022692"/>
    </source>
</evidence>
<dbReference type="InterPro" id="IPR001638">
    <property type="entry name" value="Solute-binding_3/MltF_N"/>
</dbReference>
<keyword evidence="3" id="KW-1003">Cell membrane</keyword>
<dbReference type="PANTHER" id="PTHR35936:SF17">
    <property type="entry name" value="ARGININE-BINDING EXTRACELLULAR PROTEIN ARTP"/>
    <property type="match status" value="1"/>
</dbReference>
<dbReference type="RefSeq" id="WP_125958591.1">
    <property type="nucleotide sequence ID" value="NZ_NGJT01000041.1"/>
</dbReference>
<keyword evidence="7 8" id="KW-0472">Membrane</keyword>
<dbReference type="PROSITE" id="PS50928">
    <property type="entry name" value="ABC_TM1"/>
    <property type="match status" value="1"/>
</dbReference>
<feature type="domain" description="ABC transmembrane type-1" evidence="9">
    <location>
        <begin position="287"/>
        <end position="349"/>
    </location>
</feature>
<dbReference type="NCBIfam" id="TIGR01726">
    <property type="entry name" value="HEQRo_perm_3TM"/>
    <property type="match status" value="1"/>
</dbReference>
<evidence type="ECO:0000256" key="2">
    <source>
        <dbReference type="ARBA" id="ARBA00022448"/>
    </source>
</evidence>
<evidence type="ECO:0000256" key="1">
    <source>
        <dbReference type="ARBA" id="ARBA00004651"/>
    </source>
</evidence>
<dbReference type="SUPFAM" id="SSF161098">
    <property type="entry name" value="MetI-like"/>
    <property type="match status" value="1"/>
</dbReference>
<keyword evidence="2" id="KW-0813">Transport</keyword>
<organism evidence="10 11">
    <name type="scientific">Vagococcus bubulae</name>
    <dbReference type="NCBI Taxonomy" id="1977868"/>
    <lineage>
        <taxon>Bacteria</taxon>
        <taxon>Bacillati</taxon>
        <taxon>Bacillota</taxon>
        <taxon>Bacilli</taxon>
        <taxon>Lactobacillales</taxon>
        <taxon>Enterococcaceae</taxon>
        <taxon>Vagococcus</taxon>
    </lineage>
</organism>
<dbReference type="InterPro" id="IPR010065">
    <property type="entry name" value="AA_ABC_transptr_permease_3TM"/>
</dbReference>
<dbReference type="AlphaFoldDB" id="A0A429ZA05"/>
<keyword evidence="6 8" id="KW-1133">Transmembrane helix</keyword>
<dbReference type="PANTHER" id="PTHR35936">
    <property type="entry name" value="MEMBRANE-BOUND LYTIC MUREIN TRANSGLYCOSYLASE F"/>
    <property type="match status" value="1"/>
</dbReference>
<name>A0A429ZA05_9ENTE</name>
<protein>
    <submittedName>
        <fullName evidence="10">ABC transporter permease</fullName>
    </submittedName>
</protein>
<dbReference type="InterPro" id="IPR000515">
    <property type="entry name" value="MetI-like"/>
</dbReference>
<dbReference type="CDD" id="cd06261">
    <property type="entry name" value="TM_PBP2"/>
    <property type="match status" value="1"/>
</dbReference>
<comment type="caution">
    <text evidence="10">The sequence shown here is derived from an EMBL/GenBank/DDBJ whole genome shotgun (WGS) entry which is preliminary data.</text>
</comment>
<accession>A0A429ZA05</accession>
<sequence length="349" mass="38998">MKEFIVQKTKYLISMLVIIGYLFIPSTVFAETTDPYLQKIKDKGDITVGLSAFYAPYEFHATVDGKDTIVGTDILIAEKIAKDMGVKLKIEEYSFDALLGALKTGKIDVIISGMTPTPERLKEVDFSNSYMTVQQKIVIRKSDQNKYNSLESLKGVKVGAQVQTKQEELANKEIQADTVSLQNVPDIILQLQQNKIDAAVIEQPVAEAYLTQDDSLMFADIEINDSDKETAIALPKNSPVLLKQINQSIQEINDEDLMKKYKDEVTPLMFPETSFLKKYAPYYIKGTGYTIFLALIGVLCGSVLGTLLALMKLSKNKLFKGIAVVYIEYVRGTPLLVQIFLVFFGLNVI</sequence>
<keyword evidence="5" id="KW-0732">Signal</keyword>
<dbReference type="GO" id="GO:0022857">
    <property type="term" value="F:transmembrane transporter activity"/>
    <property type="evidence" value="ECO:0007669"/>
    <property type="project" value="InterPro"/>
</dbReference>
<keyword evidence="4 8" id="KW-0812">Transmembrane</keyword>
<gene>
    <name evidence="10" type="ORF">CBF36_11910</name>
</gene>
<feature type="transmembrane region" description="Helical" evidence="8">
    <location>
        <begin position="323"/>
        <end position="346"/>
    </location>
</feature>
<dbReference type="Proteomes" id="UP000288490">
    <property type="component" value="Unassembled WGS sequence"/>
</dbReference>
<feature type="non-terminal residue" evidence="10">
    <location>
        <position position="349"/>
    </location>
</feature>
<evidence type="ECO:0000256" key="5">
    <source>
        <dbReference type="ARBA" id="ARBA00022729"/>
    </source>
</evidence>
<keyword evidence="11" id="KW-1185">Reference proteome</keyword>
<proteinExistence type="predicted"/>
<evidence type="ECO:0000313" key="11">
    <source>
        <dbReference type="Proteomes" id="UP000288490"/>
    </source>
</evidence>
<evidence type="ECO:0000256" key="8">
    <source>
        <dbReference type="SAM" id="Phobius"/>
    </source>
</evidence>
<comment type="subcellular location">
    <subcellularLocation>
        <location evidence="1">Cell membrane</location>
        <topology evidence="1">Multi-pass membrane protein</topology>
    </subcellularLocation>
</comment>
<reference evidence="10 11" key="1">
    <citation type="submission" date="2017-05" db="EMBL/GenBank/DDBJ databases">
        <title>Vagococcus spp. assemblies.</title>
        <authorList>
            <person name="Gulvik C.A."/>
        </authorList>
    </citation>
    <scope>NUCLEOTIDE SEQUENCE [LARGE SCALE GENOMIC DNA]</scope>
    <source>
        <strain evidence="10 11">SS1994</strain>
    </source>
</reference>
<dbReference type="GO" id="GO:0043190">
    <property type="term" value="C:ATP-binding cassette (ABC) transporter complex"/>
    <property type="evidence" value="ECO:0007669"/>
    <property type="project" value="InterPro"/>
</dbReference>
<dbReference type="EMBL" id="NGJT01000041">
    <property type="protein sequence ID" value="RST90521.1"/>
    <property type="molecule type" value="Genomic_DNA"/>
</dbReference>
<evidence type="ECO:0000256" key="7">
    <source>
        <dbReference type="ARBA" id="ARBA00023136"/>
    </source>
</evidence>
<feature type="transmembrane region" description="Helical" evidence="8">
    <location>
        <begin position="289"/>
        <end position="311"/>
    </location>
</feature>
<evidence type="ECO:0000256" key="6">
    <source>
        <dbReference type="ARBA" id="ARBA00022989"/>
    </source>
</evidence>
<dbReference type="OrthoDB" id="9811552at2"/>
<evidence type="ECO:0000313" key="10">
    <source>
        <dbReference type="EMBL" id="RST90521.1"/>
    </source>
</evidence>
<dbReference type="Gene3D" id="3.40.190.10">
    <property type="entry name" value="Periplasmic binding protein-like II"/>
    <property type="match status" value="2"/>
</dbReference>
<evidence type="ECO:0000259" key="9">
    <source>
        <dbReference type="PROSITE" id="PS50928"/>
    </source>
</evidence>